<dbReference type="OrthoDB" id="3486565at2759"/>
<organism evidence="2 3">
    <name type="scientific">Bipolaris oryzae ATCC 44560</name>
    <dbReference type="NCBI Taxonomy" id="930090"/>
    <lineage>
        <taxon>Eukaryota</taxon>
        <taxon>Fungi</taxon>
        <taxon>Dikarya</taxon>
        <taxon>Ascomycota</taxon>
        <taxon>Pezizomycotina</taxon>
        <taxon>Dothideomycetes</taxon>
        <taxon>Pleosporomycetidae</taxon>
        <taxon>Pleosporales</taxon>
        <taxon>Pleosporineae</taxon>
        <taxon>Pleosporaceae</taxon>
        <taxon>Bipolaris</taxon>
    </lineage>
</organism>
<protein>
    <recommendedName>
        <fullName evidence="1">Heterokaryon incompatibility domain-containing protein</fullName>
    </recommendedName>
</protein>
<dbReference type="InterPro" id="IPR010730">
    <property type="entry name" value="HET"/>
</dbReference>
<accession>W6ZGW2</accession>
<name>W6ZGW2_COCMI</name>
<dbReference type="Pfam" id="PF06985">
    <property type="entry name" value="HET"/>
    <property type="match status" value="1"/>
</dbReference>
<proteinExistence type="predicted"/>
<reference evidence="2 3" key="1">
    <citation type="journal article" date="2013" name="PLoS Genet.">
        <title>Comparative genome structure, secondary metabolite, and effector coding capacity across Cochliobolus pathogens.</title>
        <authorList>
            <person name="Condon B.J."/>
            <person name="Leng Y."/>
            <person name="Wu D."/>
            <person name="Bushley K.E."/>
            <person name="Ohm R.A."/>
            <person name="Otillar R."/>
            <person name="Martin J."/>
            <person name="Schackwitz W."/>
            <person name="Grimwood J."/>
            <person name="MohdZainudin N."/>
            <person name="Xue C."/>
            <person name="Wang R."/>
            <person name="Manning V.A."/>
            <person name="Dhillon B."/>
            <person name="Tu Z.J."/>
            <person name="Steffenson B.J."/>
            <person name="Salamov A."/>
            <person name="Sun H."/>
            <person name="Lowry S."/>
            <person name="LaButti K."/>
            <person name="Han J."/>
            <person name="Copeland A."/>
            <person name="Lindquist E."/>
            <person name="Barry K."/>
            <person name="Schmutz J."/>
            <person name="Baker S.E."/>
            <person name="Ciuffetti L.M."/>
            <person name="Grigoriev I.V."/>
            <person name="Zhong S."/>
            <person name="Turgeon B.G."/>
        </authorList>
    </citation>
    <scope>NUCLEOTIDE SEQUENCE [LARGE SCALE GENOMIC DNA]</scope>
    <source>
        <strain evidence="2 3">ATCC 44560</strain>
    </source>
</reference>
<dbReference type="eggNOG" id="ENOG502SN86">
    <property type="taxonomic scope" value="Eukaryota"/>
</dbReference>
<dbReference type="EMBL" id="KI963934">
    <property type="protein sequence ID" value="EUC49143.1"/>
    <property type="molecule type" value="Genomic_DNA"/>
</dbReference>
<dbReference type="RefSeq" id="XP_007684300.1">
    <property type="nucleotide sequence ID" value="XM_007686110.1"/>
</dbReference>
<evidence type="ECO:0000313" key="2">
    <source>
        <dbReference type="EMBL" id="EUC49143.1"/>
    </source>
</evidence>
<gene>
    <name evidence="2" type="ORF">COCMIDRAFT_33407</name>
</gene>
<feature type="domain" description="Heterokaryon incompatibility" evidence="1">
    <location>
        <begin position="173"/>
        <end position="327"/>
    </location>
</feature>
<sequence length="644" mass="73219">MSQPSCKALQNVSGDFFSAIYDNDCTHSIPLTTIARARNCASSGCPFCTILMASADPSCFQEEDLYIHDMKLGRTETGPEQSFRLLIGSNDFSRTFFYRVPPEWRLPLAELDKPWDELTLMRNWLSNCVIKHSRCKQIARRGSPKRVLDVKAFVGSNDIKLVDWQSVPTTARYVTLSHCWGPANRHPICTSKATLSDRMLRIQFEDLSMTFQDAVKIFRDLKQKYLWIDSLCIIQDDVEDWREQAAAMASIYGGSHVTLAALSSADSTQGCRTRPREAGMPKLSRYQDFNFGSQRVRILEDLPAYWHEEYEGCGSNPLRTRAWTLQERDLSLRCINFGQGQLLRQCRTMKGSSELPWHEMMHEYDDSVPLPLMLNREEDFTSDGSAFQRDHWFRLVEEYSSRNLTKETDKLPALDGLVSNFSEKQDPGKYFAGIWSDHLPSALLWRTVPPYSHGPDQPVSQYTAFLPCRPQIIGPCHDARGSFDSSYGDFEITDPYSQLAAAFDTIGTPSDATLRMRGNIAEIQINMQLIGDCISGKFRRLILTDGATVGALYPEMDDDFRFVQSVHVLSIRFEPYHSYVEMPDTLYGEDGRPNGPVSWKGRNLKMGLALLRAGSGEIYRRVGLVRWLKKEVFDGTLPLDLSII</sequence>
<dbReference type="AlphaFoldDB" id="W6ZGW2"/>
<dbReference type="PANTHER" id="PTHR33112">
    <property type="entry name" value="DOMAIN PROTEIN, PUTATIVE-RELATED"/>
    <property type="match status" value="1"/>
</dbReference>
<dbReference type="HOGENOM" id="CLU_002639_5_4_1"/>
<keyword evidence="3" id="KW-1185">Reference proteome</keyword>
<dbReference type="GeneID" id="19122317"/>
<dbReference type="Proteomes" id="UP000054032">
    <property type="component" value="Unassembled WGS sequence"/>
</dbReference>
<evidence type="ECO:0000313" key="3">
    <source>
        <dbReference type="Proteomes" id="UP000054032"/>
    </source>
</evidence>
<dbReference type="KEGG" id="bor:COCMIDRAFT_33407"/>
<dbReference type="PANTHER" id="PTHR33112:SF16">
    <property type="entry name" value="HETEROKARYON INCOMPATIBILITY DOMAIN-CONTAINING PROTEIN"/>
    <property type="match status" value="1"/>
</dbReference>
<evidence type="ECO:0000259" key="1">
    <source>
        <dbReference type="Pfam" id="PF06985"/>
    </source>
</evidence>